<gene>
    <name evidence="2" type="ORF">EHS25_005554</name>
</gene>
<proteinExistence type="predicted"/>
<feature type="region of interest" description="Disordered" evidence="1">
    <location>
        <begin position="83"/>
        <end position="113"/>
    </location>
</feature>
<accession>A0A427XXT6</accession>
<sequence>MGGLWILSCKRETVTLHAYAAPSEAADVSLAPVLTPDAPLPHLTYHPTLTWPGDLCRDQGGAARFARPTAGQGAHQGILKAGQGVAQESMVRGEADKPSQEPEPPQGQMEVHL</sequence>
<name>A0A427XXT6_9TREE</name>
<reference evidence="2 3" key="1">
    <citation type="submission" date="2018-11" db="EMBL/GenBank/DDBJ databases">
        <title>Genome sequence of Saitozyma podzolica DSM 27192.</title>
        <authorList>
            <person name="Aliyu H."/>
            <person name="Gorte O."/>
            <person name="Ochsenreither K."/>
        </authorList>
    </citation>
    <scope>NUCLEOTIDE SEQUENCE [LARGE SCALE GENOMIC DNA]</scope>
    <source>
        <strain evidence="2 3">DSM 27192</strain>
    </source>
</reference>
<dbReference type="Proteomes" id="UP000279259">
    <property type="component" value="Unassembled WGS sequence"/>
</dbReference>
<feature type="compositionally biased region" description="Basic and acidic residues" evidence="1">
    <location>
        <begin position="91"/>
        <end position="100"/>
    </location>
</feature>
<comment type="caution">
    <text evidence="2">The sequence shown here is derived from an EMBL/GenBank/DDBJ whole genome shotgun (WGS) entry which is preliminary data.</text>
</comment>
<organism evidence="2 3">
    <name type="scientific">Saitozyma podzolica</name>
    <dbReference type="NCBI Taxonomy" id="1890683"/>
    <lineage>
        <taxon>Eukaryota</taxon>
        <taxon>Fungi</taxon>
        <taxon>Dikarya</taxon>
        <taxon>Basidiomycota</taxon>
        <taxon>Agaricomycotina</taxon>
        <taxon>Tremellomycetes</taxon>
        <taxon>Tremellales</taxon>
        <taxon>Trimorphomycetaceae</taxon>
        <taxon>Saitozyma</taxon>
    </lineage>
</organism>
<evidence type="ECO:0000313" key="3">
    <source>
        <dbReference type="Proteomes" id="UP000279259"/>
    </source>
</evidence>
<evidence type="ECO:0000313" key="2">
    <source>
        <dbReference type="EMBL" id="RSH83650.1"/>
    </source>
</evidence>
<protein>
    <submittedName>
        <fullName evidence="2">Uncharacterized protein</fullName>
    </submittedName>
</protein>
<keyword evidence="3" id="KW-1185">Reference proteome</keyword>
<dbReference type="AlphaFoldDB" id="A0A427XXT6"/>
<dbReference type="EMBL" id="RSCD01000024">
    <property type="protein sequence ID" value="RSH83650.1"/>
    <property type="molecule type" value="Genomic_DNA"/>
</dbReference>
<evidence type="ECO:0000256" key="1">
    <source>
        <dbReference type="SAM" id="MobiDB-lite"/>
    </source>
</evidence>